<dbReference type="AlphaFoldDB" id="A0A2H1WQN8"/>
<organism evidence="2">
    <name type="scientific">Spodoptera frugiperda</name>
    <name type="common">Fall armyworm</name>
    <dbReference type="NCBI Taxonomy" id="7108"/>
    <lineage>
        <taxon>Eukaryota</taxon>
        <taxon>Metazoa</taxon>
        <taxon>Ecdysozoa</taxon>
        <taxon>Arthropoda</taxon>
        <taxon>Hexapoda</taxon>
        <taxon>Insecta</taxon>
        <taxon>Pterygota</taxon>
        <taxon>Neoptera</taxon>
        <taxon>Endopterygota</taxon>
        <taxon>Lepidoptera</taxon>
        <taxon>Glossata</taxon>
        <taxon>Ditrysia</taxon>
        <taxon>Noctuoidea</taxon>
        <taxon>Noctuidae</taxon>
        <taxon>Amphipyrinae</taxon>
        <taxon>Spodoptera</taxon>
    </lineage>
</organism>
<protein>
    <submittedName>
        <fullName evidence="2">SFRICE_037724</fullName>
    </submittedName>
</protein>
<reference evidence="2" key="1">
    <citation type="submission" date="2016-07" db="EMBL/GenBank/DDBJ databases">
        <authorList>
            <person name="Bretaudeau A."/>
        </authorList>
    </citation>
    <scope>NUCLEOTIDE SEQUENCE</scope>
    <source>
        <strain evidence="2">Rice</strain>
        <tissue evidence="2">Whole body</tissue>
    </source>
</reference>
<sequence length="67" mass="7458">MIRRPKTTISGSHKERESNPLHAARQPVGQPTTVQSNCRAAKPFISLDKEADEINHLTPTEILDVLI</sequence>
<gene>
    <name evidence="2" type="ORF">SFRICE_037724</name>
</gene>
<proteinExistence type="predicted"/>
<evidence type="ECO:0000313" key="2">
    <source>
        <dbReference type="EMBL" id="SOQ55391.1"/>
    </source>
</evidence>
<name>A0A2H1WQN8_SPOFR</name>
<dbReference type="EMBL" id="ODYU01010348">
    <property type="protein sequence ID" value="SOQ55391.1"/>
    <property type="molecule type" value="Genomic_DNA"/>
</dbReference>
<evidence type="ECO:0000256" key="1">
    <source>
        <dbReference type="SAM" id="MobiDB-lite"/>
    </source>
</evidence>
<feature type="region of interest" description="Disordered" evidence="1">
    <location>
        <begin position="1"/>
        <end position="36"/>
    </location>
</feature>
<accession>A0A2H1WQN8</accession>